<dbReference type="HOGENOM" id="CLU_328746_0_0_1"/>
<dbReference type="EMBL" id="GL883093">
    <property type="protein sequence ID" value="EGG11079.1"/>
    <property type="molecule type" value="Genomic_DNA"/>
</dbReference>
<evidence type="ECO:0000313" key="4">
    <source>
        <dbReference type="Proteomes" id="UP000001072"/>
    </source>
</evidence>
<feature type="signal peptide" evidence="2">
    <location>
        <begin position="1"/>
        <end position="19"/>
    </location>
</feature>
<evidence type="ECO:0000256" key="1">
    <source>
        <dbReference type="SAM" id="MobiDB-lite"/>
    </source>
</evidence>
<feature type="region of interest" description="Disordered" evidence="1">
    <location>
        <begin position="580"/>
        <end position="607"/>
    </location>
</feature>
<dbReference type="GeneID" id="18936270"/>
<dbReference type="AlphaFoldDB" id="F4R8P9"/>
<dbReference type="RefSeq" id="XP_007405681.1">
    <property type="nucleotide sequence ID" value="XM_007405619.1"/>
</dbReference>
<dbReference type="VEuPathDB" id="FungiDB:MELLADRAFT_92505"/>
<proteinExistence type="predicted"/>
<gene>
    <name evidence="3" type="ORF">MELLADRAFT_92505</name>
</gene>
<protein>
    <recommendedName>
        <fullName evidence="5">Secreted protein</fullName>
    </recommendedName>
</protein>
<evidence type="ECO:0008006" key="5">
    <source>
        <dbReference type="Google" id="ProtNLM"/>
    </source>
</evidence>
<dbReference type="Proteomes" id="UP000001072">
    <property type="component" value="Unassembled WGS sequence"/>
</dbReference>
<name>F4R8P9_MELLP</name>
<keyword evidence="2" id="KW-0732">Signal</keyword>
<feature type="chain" id="PRO_5003321440" description="Secreted protein" evidence="2">
    <location>
        <begin position="20"/>
        <end position="874"/>
    </location>
</feature>
<sequence length="874" mass="101230">MKQFLAWVLLCSLLQGIASKPLEVVDNAIYLSPRVHSSSNNELMFGTHNAHNLVGTPPKVQLQDKKAIVLGDRKLYTENYVYKGDVHHNDAEAIHLSDPPSPSSLLVMKSAENWPRRPLGRSPRRFAKVHDDLYFSAVLRSGTWHWIFSDTNLATDIGDFTTQIMFYKVLNGDLIQKEAQAIKANMINELKSFIPNSMLRDDDRLEEVKELIERFAKIKDVTKWEETSSEDTESAKSWVSRIIISMQKESKIGYNTGFMTFDLQLMKCLGYVNANAKDYFFEHIFESLSDEEVEKMWCALIDSEAEFKTEGIWRGLLHSDSEEEFGEEKPDLYPGRYNNFLEQLHFAATNVKFDHSYQEWTETNERRGHLRAFREAIDKREIPKALESDILRLIDGFSRLKMWTSWPSMDRGYYEDILPVINRIRDIFRQSVTRDINDGKVSQTVRLVYQTLNHIYRFDLRTTINSKWLINVLEDSTVQQSLYMHVLSKEGLSHRDVTGMKLLKDFNLKAHLDKREQDSLTKEWESKCYSVVSQDISTSRKKDMPQTLYGDIKLSIPASLHSEKSFEEVLDSVSKLTEEDLNGAKPDRSLRGYSSEGSSEDHLKASEGRVSKVVHSVLENLKELSKKESMSKILTPEEKASVEILNSLVSRNYFAWHLTRSEIEEDPMTIMFKSSSSGSKNGSEKSLLEYLKLLRSKARNAERSDEHMSFKQQLDFVSGMTEEIEEHQKRGIDTISLNMIIKAKKRQSSDKVGDPTPFFLQQYSNFMERLPQLWFETQWNRLEAGAYHVKIVDLARESFALIQSQAFAHMPRGLDTEFVGVLRYLARKDPSGFFKTFYDDALSDTTDYSTYQFFTRAIPPKERSFTRHGDWCWH</sequence>
<evidence type="ECO:0000313" key="3">
    <source>
        <dbReference type="EMBL" id="EGG11079.1"/>
    </source>
</evidence>
<evidence type="ECO:0000256" key="2">
    <source>
        <dbReference type="SAM" id="SignalP"/>
    </source>
</evidence>
<dbReference type="InParanoid" id="F4R8P9"/>
<reference evidence="4" key="1">
    <citation type="journal article" date="2011" name="Proc. Natl. Acad. Sci. U.S.A.">
        <title>Obligate biotrophy features unraveled by the genomic analysis of rust fungi.</title>
        <authorList>
            <person name="Duplessis S."/>
            <person name="Cuomo C.A."/>
            <person name="Lin Y.-C."/>
            <person name="Aerts A."/>
            <person name="Tisserant E."/>
            <person name="Veneault-Fourrey C."/>
            <person name="Joly D.L."/>
            <person name="Hacquard S."/>
            <person name="Amselem J."/>
            <person name="Cantarel B.L."/>
            <person name="Chiu R."/>
            <person name="Coutinho P.M."/>
            <person name="Feau N."/>
            <person name="Field M."/>
            <person name="Frey P."/>
            <person name="Gelhaye E."/>
            <person name="Goldberg J."/>
            <person name="Grabherr M.G."/>
            <person name="Kodira C.D."/>
            <person name="Kohler A."/>
            <person name="Kuees U."/>
            <person name="Lindquist E.A."/>
            <person name="Lucas S.M."/>
            <person name="Mago R."/>
            <person name="Mauceli E."/>
            <person name="Morin E."/>
            <person name="Murat C."/>
            <person name="Pangilinan J.L."/>
            <person name="Park R."/>
            <person name="Pearson M."/>
            <person name="Quesneville H."/>
            <person name="Rouhier N."/>
            <person name="Sakthikumar S."/>
            <person name="Salamov A.A."/>
            <person name="Schmutz J."/>
            <person name="Selles B."/>
            <person name="Shapiro H."/>
            <person name="Tanguay P."/>
            <person name="Tuskan G.A."/>
            <person name="Henrissat B."/>
            <person name="Van de Peer Y."/>
            <person name="Rouze P."/>
            <person name="Ellis J.G."/>
            <person name="Dodds P.N."/>
            <person name="Schein J.E."/>
            <person name="Zhong S."/>
            <person name="Hamelin R.C."/>
            <person name="Grigoriev I.V."/>
            <person name="Szabo L.J."/>
            <person name="Martin F."/>
        </authorList>
    </citation>
    <scope>NUCLEOTIDE SEQUENCE [LARGE SCALE GENOMIC DNA]</scope>
    <source>
        <strain evidence="4">98AG31 / pathotype 3-4-7</strain>
    </source>
</reference>
<dbReference type="OrthoDB" id="10416151at2759"/>
<accession>F4R8P9</accession>
<organism evidence="4">
    <name type="scientific">Melampsora larici-populina (strain 98AG31 / pathotype 3-4-7)</name>
    <name type="common">Poplar leaf rust fungus</name>
    <dbReference type="NCBI Taxonomy" id="747676"/>
    <lineage>
        <taxon>Eukaryota</taxon>
        <taxon>Fungi</taxon>
        <taxon>Dikarya</taxon>
        <taxon>Basidiomycota</taxon>
        <taxon>Pucciniomycotina</taxon>
        <taxon>Pucciniomycetes</taxon>
        <taxon>Pucciniales</taxon>
        <taxon>Melampsoraceae</taxon>
        <taxon>Melampsora</taxon>
    </lineage>
</organism>
<keyword evidence="4" id="KW-1185">Reference proteome</keyword>
<dbReference type="KEGG" id="mlr:MELLADRAFT_92505"/>